<dbReference type="EMBL" id="CP046996">
    <property type="protein sequence ID" value="QGZ99350.1"/>
    <property type="molecule type" value="Genomic_DNA"/>
</dbReference>
<evidence type="ECO:0000313" key="3">
    <source>
        <dbReference type="Proteomes" id="UP000430508"/>
    </source>
</evidence>
<evidence type="ECO:0000313" key="2">
    <source>
        <dbReference type="EMBL" id="QGZ99350.1"/>
    </source>
</evidence>
<sequence length="249" mass="29393">MKMDYLYDGSFDGLLTSIYYSYYEQRAQGIYPEASYQFNMFTPSTVIQSDPVLAARVYDAIDRKISVYSLMQIYYVYLSNNTAKENLILKYLQLGFQLGPKIDSIHSHPEVLPIRQTAKKVSFEAERFLGLLRFTDTRSYLYSALEPDHNILILLADHFADRLAGERFIIHDKKRSLAIICNKKDWYLSDFSEEAAIPDSETEQLYQELWAKYFTRISIENRKNKKLQSHFIPQRYRHNLVEFRKSELL</sequence>
<dbReference type="InterPro" id="IPR023875">
    <property type="entry name" value="DNA_repair_put"/>
</dbReference>
<feature type="domain" description="DUF4130" evidence="1">
    <location>
        <begin position="84"/>
        <end position="242"/>
    </location>
</feature>
<organism evidence="2 3">
    <name type="scientific">Dehalobacter restrictus</name>
    <dbReference type="NCBI Taxonomy" id="55583"/>
    <lineage>
        <taxon>Bacteria</taxon>
        <taxon>Bacillati</taxon>
        <taxon>Bacillota</taxon>
        <taxon>Clostridia</taxon>
        <taxon>Eubacteriales</taxon>
        <taxon>Desulfitobacteriaceae</taxon>
        <taxon>Dehalobacter</taxon>
    </lineage>
</organism>
<dbReference type="Pfam" id="PF13566">
    <property type="entry name" value="DUF4130"/>
    <property type="match status" value="1"/>
</dbReference>
<protein>
    <submittedName>
        <fullName evidence="2">DUF4130 domain-containing protein</fullName>
    </submittedName>
</protein>
<dbReference type="Proteomes" id="UP000430508">
    <property type="component" value="Chromosome"/>
</dbReference>
<dbReference type="AlphaFoldDB" id="A0A857DF77"/>
<accession>A0A857DF77</accession>
<reference evidence="2 3" key="1">
    <citation type="submission" date="2019-12" db="EMBL/GenBank/DDBJ databases">
        <title>Sequence classification of anaerobic respiratory reductive dehalogenases: First we see many, then we see few.</title>
        <authorList>
            <person name="Molenda O."/>
            <person name="Puentes Jacome L.A."/>
            <person name="Cao X."/>
            <person name="Nesbo C.L."/>
            <person name="Tang S."/>
            <person name="Morson N."/>
            <person name="Patron J."/>
            <person name="Lomheim L."/>
            <person name="Wishart D.S."/>
            <person name="Edwards E.A."/>
        </authorList>
    </citation>
    <scope>NUCLEOTIDE SEQUENCE [LARGE SCALE GENOMIC DNA]</scope>
    <source>
        <strain evidence="2 3">12DCA</strain>
    </source>
</reference>
<proteinExistence type="predicted"/>
<name>A0A857DF77_9FIRM</name>
<dbReference type="InterPro" id="IPR025404">
    <property type="entry name" value="DUF4130"/>
</dbReference>
<evidence type="ECO:0000259" key="1">
    <source>
        <dbReference type="Pfam" id="PF13566"/>
    </source>
</evidence>
<gene>
    <name evidence="2" type="ORF">GQ588_01015</name>
</gene>
<dbReference type="NCBIfam" id="TIGR03915">
    <property type="entry name" value="SAM_7_link_chp"/>
    <property type="match status" value="1"/>
</dbReference>